<keyword evidence="2" id="KW-1185">Reference proteome</keyword>
<dbReference type="OMA" id="CTERTMP"/>
<protein>
    <submittedName>
        <fullName evidence="1">LAFE_0C07140g1_1</fullName>
    </submittedName>
</protein>
<name>A0A1G4M9S3_LACFM</name>
<dbReference type="OrthoDB" id="4031722at2759"/>
<sequence>MGNSSSKSTVKPQYKPDVPPAFRFSRERHMVLSANGNELQCFPTERSLEVCKSALLSGSRLTLSPGALGVPLLGLERRGSLPQGDGYDMPYCSIYKCVLQSSTEPPSHKNSEILLRDDAQIVYKVPFCEVTKRTWSEGRRATYKMKVSTIDGIQIIEMAQHRWGYDLDTKLGSWNVQWHDKGFETVNLITIPEGMPSFLDDDETRIRKCKKKTKAPASEKYMCAKLVSTGKTYSPTVFATLAHLCVGEIDMEVDPHSYGLVNVPWYSQIIACMGLIVCNIQLERRNELNDGRAVTRREALLRDITRGYRDQATSPWLYAYNMGN</sequence>
<organism evidence="1 2">
    <name type="scientific">Lachancea fermentati</name>
    <name type="common">Zygosaccharomyces fermentati</name>
    <dbReference type="NCBI Taxonomy" id="4955"/>
    <lineage>
        <taxon>Eukaryota</taxon>
        <taxon>Fungi</taxon>
        <taxon>Dikarya</taxon>
        <taxon>Ascomycota</taxon>
        <taxon>Saccharomycotina</taxon>
        <taxon>Saccharomycetes</taxon>
        <taxon>Saccharomycetales</taxon>
        <taxon>Saccharomycetaceae</taxon>
        <taxon>Lachancea</taxon>
    </lineage>
</organism>
<dbReference type="EMBL" id="LT598485">
    <property type="protein sequence ID" value="SCW00571.1"/>
    <property type="molecule type" value="Genomic_DNA"/>
</dbReference>
<reference evidence="1 2" key="1">
    <citation type="submission" date="2016-03" db="EMBL/GenBank/DDBJ databases">
        <authorList>
            <person name="Devillers H."/>
        </authorList>
    </citation>
    <scope>NUCLEOTIDE SEQUENCE [LARGE SCALE GENOMIC DNA]</scope>
    <source>
        <strain evidence="1">CBS 6772</strain>
    </source>
</reference>
<accession>A0A1G4M9S3</accession>
<evidence type="ECO:0000313" key="1">
    <source>
        <dbReference type="EMBL" id="SCW00571.1"/>
    </source>
</evidence>
<proteinExistence type="predicted"/>
<gene>
    <name evidence="1" type="ORF">LAFE_0C07140G</name>
</gene>
<dbReference type="Proteomes" id="UP000190831">
    <property type="component" value="Chromosome C"/>
</dbReference>
<evidence type="ECO:0000313" key="2">
    <source>
        <dbReference type="Proteomes" id="UP000190831"/>
    </source>
</evidence>
<dbReference type="AlphaFoldDB" id="A0A1G4M9S3"/>